<comment type="caution">
    <text evidence="1">The sequence shown here is derived from an EMBL/GenBank/DDBJ whole genome shotgun (WGS) entry which is preliminary data.</text>
</comment>
<reference evidence="1" key="1">
    <citation type="submission" date="2019-12" db="EMBL/GenBank/DDBJ databases">
        <title>Genome sequencing and annotation of Brassica cretica.</title>
        <authorList>
            <person name="Studholme D.J."/>
            <person name="Sarris P."/>
        </authorList>
    </citation>
    <scope>NUCLEOTIDE SEQUENCE</scope>
    <source>
        <strain evidence="1">PFS-109/04</strain>
        <tissue evidence="1">Leaf</tissue>
    </source>
</reference>
<evidence type="ECO:0000313" key="1">
    <source>
        <dbReference type="EMBL" id="KAF3571131.1"/>
    </source>
</evidence>
<dbReference type="EMBL" id="QGKX02000095">
    <property type="protein sequence ID" value="KAF3571131.1"/>
    <property type="molecule type" value="Genomic_DNA"/>
</dbReference>
<sequence length="172" mass="19042">MEYTVARVSPTRGSYSVDFDLRGFSSDNGEFGLNKALTVDSSPPIEEEEPKTQRFDPAALPPLRRERCRDRVCVGCWSCLPQQLACLASQLVCSRNHVMGSLLSWPLFLSLTMDGELATELTTRTMDLLRTTNLGILRISHGTHHQNHGLVKTESKNGALGVFLSHGVEEVL</sequence>
<accession>A0A8S9REC3</accession>
<organism evidence="1 2">
    <name type="scientific">Brassica cretica</name>
    <name type="common">Mustard</name>
    <dbReference type="NCBI Taxonomy" id="69181"/>
    <lineage>
        <taxon>Eukaryota</taxon>
        <taxon>Viridiplantae</taxon>
        <taxon>Streptophyta</taxon>
        <taxon>Embryophyta</taxon>
        <taxon>Tracheophyta</taxon>
        <taxon>Spermatophyta</taxon>
        <taxon>Magnoliopsida</taxon>
        <taxon>eudicotyledons</taxon>
        <taxon>Gunneridae</taxon>
        <taxon>Pentapetalae</taxon>
        <taxon>rosids</taxon>
        <taxon>malvids</taxon>
        <taxon>Brassicales</taxon>
        <taxon>Brassicaceae</taxon>
        <taxon>Brassiceae</taxon>
        <taxon>Brassica</taxon>
    </lineage>
</organism>
<name>A0A8S9REC3_BRACR</name>
<evidence type="ECO:0000313" key="2">
    <source>
        <dbReference type="Proteomes" id="UP000712600"/>
    </source>
</evidence>
<proteinExistence type="predicted"/>
<protein>
    <submittedName>
        <fullName evidence="1">Uncharacterized protein</fullName>
    </submittedName>
</protein>
<dbReference type="Proteomes" id="UP000712600">
    <property type="component" value="Unassembled WGS sequence"/>
</dbReference>
<dbReference type="AlphaFoldDB" id="A0A8S9REC3"/>
<gene>
    <name evidence="1" type="ORF">F2Q69_00062782</name>
</gene>